<dbReference type="PANTHER" id="PTHR42663">
    <property type="entry name" value="HYDROLASE C777.06C-RELATED-RELATED"/>
    <property type="match status" value="1"/>
</dbReference>
<dbReference type="PANTHER" id="PTHR42663:SF6">
    <property type="entry name" value="HYDROLASE C777.06C-RELATED"/>
    <property type="match status" value="1"/>
</dbReference>
<accession>A0A6J4JS92</accession>
<feature type="non-terminal residue" evidence="2">
    <location>
        <position position="1"/>
    </location>
</feature>
<dbReference type="EMBL" id="CADCTJ010001147">
    <property type="protein sequence ID" value="CAA9286103.1"/>
    <property type="molecule type" value="Genomic_DNA"/>
</dbReference>
<dbReference type="SUPFAM" id="SSF56281">
    <property type="entry name" value="Metallo-hydrolase/oxidoreductase"/>
    <property type="match status" value="1"/>
</dbReference>
<dbReference type="InterPro" id="IPR001279">
    <property type="entry name" value="Metallo-B-lactamas"/>
</dbReference>
<reference evidence="2" key="1">
    <citation type="submission" date="2020-02" db="EMBL/GenBank/DDBJ databases">
        <authorList>
            <person name="Meier V. D."/>
        </authorList>
    </citation>
    <scope>NUCLEOTIDE SEQUENCE</scope>
    <source>
        <strain evidence="2">AVDCRST_MAG95</strain>
    </source>
</reference>
<gene>
    <name evidence="2" type="ORF">AVDCRST_MAG95-3657</name>
</gene>
<dbReference type="InterPro" id="IPR036866">
    <property type="entry name" value="RibonucZ/Hydroxyglut_hydro"/>
</dbReference>
<sequence>FTVDGVLFQPIRVLHYKLPILGFRVGNLSYITDANYISEESKEIIKGSEIIVLNALRREPHISHYSLPEAVELLQELKPQKAYLTHISHLLGLHREVEMELPDFIRLAYDGLKVEFSC</sequence>
<evidence type="ECO:0000259" key="1">
    <source>
        <dbReference type="Pfam" id="PF12706"/>
    </source>
</evidence>
<proteinExistence type="predicted"/>
<dbReference type="AlphaFoldDB" id="A0A6J4JS92"/>
<protein>
    <submittedName>
        <fullName evidence="2">Metal-dependent hydrolases of the beta-lactamase superfamily I PhnP protein</fullName>
    </submittedName>
</protein>
<keyword evidence="2" id="KW-0378">Hydrolase</keyword>
<feature type="domain" description="Metallo-beta-lactamase" evidence="1">
    <location>
        <begin position="2"/>
        <end position="87"/>
    </location>
</feature>
<dbReference type="Pfam" id="PF12706">
    <property type="entry name" value="Lactamase_B_2"/>
    <property type="match status" value="1"/>
</dbReference>
<evidence type="ECO:0000313" key="2">
    <source>
        <dbReference type="EMBL" id="CAA9286103.1"/>
    </source>
</evidence>
<dbReference type="Gene3D" id="3.60.15.10">
    <property type="entry name" value="Ribonuclease Z/Hydroxyacylglutathione hydrolase-like"/>
    <property type="match status" value="1"/>
</dbReference>
<name>A0A6J4JS92_9BACT</name>
<organism evidence="2">
    <name type="scientific">uncultured Adhaeribacter sp</name>
    <dbReference type="NCBI Taxonomy" id="448109"/>
    <lineage>
        <taxon>Bacteria</taxon>
        <taxon>Pseudomonadati</taxon>
        <taxon>Bacteroidota</taxon>
        <taxon>Cytophagia</taxon>
        <taxon>Cytophagales</taxon>
        <taxon>Hymenobacteraceae</taxon>
        <taxon>Adhaeribacter</taxon>
        <taxon>environmental samples</taxon>
    </lineage>
</organism>
<dbReference type="GO" id="GO:0016787">
    <property type="term" value="F:hydrolase activity"/>
    <property type="evidence" value="ECO:0007669"/>
    <property type="project" value="UniProtKB-KW"/>
</dbReference>